<dbReference type="Gene3D" id="1.10.10.10">
    <property type="entry name" value="Winged helix-like DNA-binding domain superfamily/Winged helix DNA-binding domain"/>
    <property type="match status" value="1"/>
</dbReference>
<name>A0ABV3ZL26_9BACT</name>
<evidence type="ECO:0000259" key="1">
    <source>
        <dbReference type="PROSITE" id="PS51462"/>
    </source>
</evidence>
<feature type="domain" description="Nudix hydrolase" evidence="1">
    <location>
        <begin position="18"/>
        <end position="166"/>
    </location>
</feature>
<comment type="caution">
    <text evidence="2">The sequence shown here is derived from an EMBL/GenBank/DDBJ whole genome shotgun (WGS) entry which is preliminary data.</text>
</comment>
<dbReference type="SUPFAM" id="SSF46785">
    <property type="entry name" value="Winged helix' DNA-binding domain"/>
    <property type="match status" value="1"/>
</dbReference>
<dbReference type="InterPro" id="IPR036390">
    <property type="entry name" value="WH_DNA-bd_sf"/>
</dbReference>
<dbReference type="PANTHER" id="PTHR43736">
    <property type="entry name" value="ADP-RIBOSE PYROPHOSPHATASE"/>
    <property type="match status" value="1"/>
</dbReference>
<proteinExistence type="predicted"/>
<evidence type="ECO:0000313" key="3">
    <source>
        <dbReference type="Proteomes" id="UP001560573"/>
    </source>
</evidence>
<dbReference type="CDD" id="cd18873">
    <property type="entry name" value="NUDIX_NadM_like"/>
    <property type="match status" value="1"/>
</dbReference>
<dbReference type="PROSITE" id="PS51462">
    <property type="entry name" value="NUDIX"/>
    <property type="match status" value="1"/>
</dbReference>
<dbReference type="Gene3D" id="3.90.79.10">
    <property type="entry name" value="Nucleoside Triphosphate Pyrophosphohydrolase"/>
    <property type="match status" value="1"/>
</dbReference>
<reference evidence="2 3" key="1">
    <citation type="submission" date="2023-07" db="EMBL/GenBank/DDBJ databases">
        <authorList>
            <person name="Lian W.-H."/>
        </authorList>
    </citation>
    <scope>NUCLEOTIDE SEQUENCE [LARGE SCALE GENOMIC DNA]</scope>
    <source>
        <strain evidence="2 3">SYSU DXS3180</strain>
    </source>
</reference>
<dbReference type="InterPro" id="IPR015797">
    <property type="entry name" value="NUDIX_hydrolase-like_dom_sf"/>
</dbReference>
<dbReference type="Pfam" id="PF00293">
    <property type="entry name" value="NUDIX"/>
    <property type="match status" value="1"/>
</dbReference>
<dbReference type="InterPro" id="IPR000086">
    <property type="entry name" value="NUDIX_hydrolase_dom"/>
</dbReference>
<organism evidence="2 3">
    <name type="scientific">Danxiaibacter flavus</name>
    <dbReference type="NCBI Taxonomy" id="3049108"/>
    <lineage>
        <taxon>Bacteria</taxon>
        <taxon>Pseudomonadati</taxon>
        <taxon>Bacteroidota</taxon>
        <taxon>Chitinophagia</taxon>
        <taxon>Chitinophagales</taxon>
        <taxon>Chitinophagaceae</taxon>
        <taxon>Danxiaibacter</taxon>
    </lineage>
</organism>
<dbReference type="PANTHER" id="PTHR43736:SF4">
    <property type="entry name" value="SLR1690 PROTEIN"/>
    <property type="match status" value="1"/>
</dbReference>
<dbReference type="EMBL" id="JAULBC010000008">
    <property type="protein sequence ID" value="MEX6690220.1"/>
    <property type="molecule type" value="Genomic_DNA"/>
</dbReference>
<dbReference type="RefSeq" id="WP_369331635.1">
    <property type="nucleotide sequence ID" value="NZ_JAULBC010000008.1"/>
</dbReference>
<evidence type="ECO:0000313" key="2">
    <source>
        <dbReference type="EMBL" id="MEX6690220.1"/>
    </source>
</evidence>
<dbReference type="InterPro" id="IPR054105">
    <property type="entry name" value="WHD_NrtR"/>
</dbReference>
<dbReference type="Proteomes" id="UP001560573">
    <property type="component" value="Unassembled WGS sequence"/>
</dbReference>
<dbReference type="SUPFAM" id="SSF55811">
    <property type="entry name" value="Nudix"/>
    <property type="match status" value="1"/>
</dbReference>
<dbReference type="InterPro" id="IPR036388">
    <property type="entry name" value="WH-like_DNA-bd_sf"/>
</dbReference>
<sequence>MENFKEFIIEGRDAFVPCLSLDCVIFGFHSGQLKILLLKMRYDELWALPGGFVYKDEDVDAAAARILRERTGIKDIFLQQLHVFGDPNRSDSKRNKNILEKDGFENGQGDWLTERFITVGYYALVDFSKVELAIDYSSEICEWQDLTSIPSLIMDHSCILKTALERLRKEINYQPIGLNLLPAKFTMPELQSLYEAILGKKLDRRNFQRRMLGYGLVNRLTETRKGGAHKAPYLYTFNNEKYKQALEEGLQGGW</sequence>
<dbReference type="Pfam" id="PF21906">
    <property type="entry name" value="WHD_NrtR"/>
    <property type="match status" value="1"/>
</dbReference>
<gene>
    <name evidence="2" type="ORF">QTN47_22110</name>
</gene>
<accession>A0ABV3ZL26</accession>
<keyword evidence="3" id="KW-1185">Reference proteome</keyword>
<protein>
    <submittedName>
        <fullName evidence="2">NUDIX domain-containing protein</fullName>
    </submittedName>
</protein>